<evidence type="ECO:0000256" key="1">
    <source>
        <dbReference type="SAM" id="MobiDB-lite"/>
    </source>
</evidence>
<sequence length="143" mass="15847">MSEHTSPSGRRFRVPRREKEYGGQKKGALSFAGDAFRSFESTLFLSRKIQFFSSTCPREKGAMEYKKGNKQNKLLDAPVRPNAVHVRTIVFMSSLMMILQLGRGQSAAPSPSPEGYSSDGKAIDQGVAYVLLLVALAITYLFH</sequence>
<dbReference type="PANTHER" id="PTHR33374">
    <property type="entry name" value="ARABINOGALACTAN PROTEIN 20"/>
    <property type="match status" value="1"/>
</dbReference>
<feature type="transmembrane region" description="Helical" evidence="2">
    <location>
        <begin position="84"/>
        <end position="102"/>
    </location>
</feature>
<dbReference type="Pfam" id="PF06376">
    <property type="entry name" value="AGP"/>
    <property type="match status" value="1"/>
</dbReference>
<evidence type="ECO:0000256" key="2">
    <source>
        <dbReference type="SAM" id="Phobius"/>
    </source>
</evidence>
<evidence type="ECO:0000313" key="3">
    <source>
        <dbReference type="EMBL" id="KCW82460.1"/>
    </source>
</evidence>
<evidence type="ECO:0008006" key="4">
    <source>
        <dbReference type="Google" id="ProtNLM"/>
    </source>
</evidence>
<protein>
    <recommendedName>
        <fullName evidence="4">Arabinogalactan peptide 22</fullName>
    </recommendedName>
</protein>
<accession>A0A059CX04</accession>
<reference evidence="3" key="1">
    <citation type="submission" date="2013-07" db="EMBL/GenBank/DDBJ databases">
        <title>The genome of Eucalyptus grandis.</title>
        <authorList>
            <person name="Schmutz J."/>
            <person name="Hayes R."/>
            <person name="Myburg A."/>
            <person name="Tuskan G."/>
            <person name="Grattapaglia D."/>
            <person name="Rokhsar D.S."/>
        </authorList>
    </citation>
    <scope>NUCLEOTIDE SEQUENCE</scope>
    <source>
        <tissue evidence="3">Leaf extractions</tissue>
    </source>
</reference>
<dbReference type="STRING" id="71139.A0A059CX04"/>
<dbReference type="InterPro" id="IPR009424">
    <property type="entry name" value="AGP16/20/22/41"/>
</dbReference>
<dbReference type="InParanoid" id="A0A059CX04"/>
<dbReference type="Gramene" id="KCW82460">
    <property type="protein sequence ID" value="KCW82460"/>
    <property type="gene ID" value="EUGRSUZ_C03852"/>
</dbReference>
<dbReference type="EMBL" id="KK198755">
    <property type="protein sequence ID" value="KCW82460.1"/>
    <property type="molecule type" value="Genomic_DNA"/>
</dbReference>
<gene>
    <name evidence="3" type="ORF">EUGRSUZ_C03852</name>
</gene>
<keyword evidence="2" id="KW-1133">Transmembrane helix</keyword>
<feature type="region of interest" description="Disordered" evidence="1">
    <location>
        <begin position="1"/>
        <end position="21"/>
    </location>
</feature>
<name>A0A059CX04_EUCGR</name>
<keyword evidence="2" id="KW-0472">Membrane</keyword>
<proteinExistence type="predicted"/>
<dbReference type="AlphaFoldDB" id="A0A059CX04"/>
<keyword evidence="2" id="KW-0812">Transmembrane</keyword>
<organism evidence="3">
    <name type="scientific">Eucalyptus grandis</name>
    <name type="common">Flooded gum</name>
    <dbReference type="NCBI Taxonomy" id="71139"/>
    <lineage>
        <taxon>Eukaryota</taxon>
        <taxon>Viridiplantae</taxon>
        <taxon>Streptophyta</taxon>
        <taxon>Embryophyta</taxon>
        <taxon>Tracheophyta</taxon>
        <taxon>Spermatophyta</taxon>
        <taxon>Magnoliopsida</taxon>
        <taxon>eudicotyledons</taxon>
        <taxon>Gunneridae</taxon>
        <taxon>Pentapetalae</taxon>
        <taxon>rosids</taxon>
        <taxon>malvids</taxon>
        <taxon>Myrtales</taxon>
        <taxon>Myrtaceae</taxon>
        <taxon>Myrtoideae</taxon>
        <taxon>Eucalypteae</taxon>
        <taxon>Eucalyptus</taxon>
    </lineage>
</organism>
<feature type="transmembrane region" description="Helical" evidence="2">
    <location>
        <begin position="122"/>
        <end position="142"/>
    </location>
</feature>